<evidence type="ECO:0000313" key="1">
    <source>
        <dbReference type="EMBL" id="WWQ61903.1"/>
    </source>
</evidence>
<organism evidence="1 2">
    <name type="scientific">Sulfolobus tengchongensis</name>
    <dbReference type="NCBI Taxonomy" id="207809"/>
    <lineage>
        <taxon>Archaea</taxon>
        <taxon>Thermoproteota</taxon>
        <taxon>Thermoprotei</taxon>
        <taxon>Sulfolobales</taxon>
        <taxon>Sulfolobaceae</taxon>
        <taxon>Sulfolobus</taxon>
    </lineage>
</organism>
<gene>
    <name evidence="1" type="ORF">V6M85_14010</name>
</gene>
<dbReference type="Proteomes" id="UP001432202">
    <property type="component" value="Plasmid pRT2"/>
</dbReference>
<name>A0AAX4L5C4_9CREN</name>
<keyword evidence="1" id="KW-0614">Plasmid</keyword>
<dbReference type="EMBL" id="CP146017">
    <property type="protein sequence ID" value="WWQ61903.1"/>
    <property type="molecule type" value="Genomic_DNA"/>
</dbReference>
<keyword evidence="2" id="KW-1185">Reference proteome</keyword>
<sequence length="97" mass="11324">MMELKLTIKQLVIPGLRISGFKEYFMVIIPRAYNNYITESAYNAYLVIDSSIIPLGAKKVTKITNKNYAVFLPKALNEKWKKLYEEKARVDLILEFF</sequence>
<dbReference type="GeneID" id="89337905"/>
<geneLocation type="plasmid" evidence="1 2">
    <name>pRT2</name>
</geneLocation>
<dbReference type="AlphaFoldDB" id="A0AAX4L5C4"/>
<evidence type="ECO:0000313" key="2">
    <source>
        <dbReference type="Proteomes" id="UP001432202"/>
    </source>
</evidence>
<dbReference type="RefSeq" id="WP_338604951.1">
    <property type="nucleotide sequence ID" value="NZ_CP146017.1"/>
</dbReference>
<reference evidence="1 2" key="1">
    <citation type="submission" date="2024-02" db="EMBL/GenBank/DDBJ databases">
        <title>STSV induces naive adaptation in Sulfolobus.</title>
        <authorList>
            <person name="Xiang X."/>
            <person name="Song M."/>
        </authorList>
    </citation>
    <scope>NUCLEOTIDE SEQUENCE [LARGE SCALE GENOMIC DNA]</scope>
    <source>
        <strain evidence="1 2">RT2</strain>
        <plasmid evidence="1 2">pRT2</plasmid>
    </source>
</reference>
<proteinExistence type="predicted"/>
<protein>
    <submittedName>
        <fullName evidence="1">Uncharacterized protein</fullName>
    </submittedName>
</protein>
<accession>A0AAX4L5C4</accession>